<evidence type="ECO:0000256" key="4">
    <source>
        <dbReference type="ARBA" id="ARBA00022989"/>
    </source>
</evidence>
<dbReference type="OMA" id="HNSVSCI"/>
<dbReference type="EMBL" id="CM003532">
    <property type="protein sequence ID" value="RCV24635.1"/>
    <property type="molecule type" value="Genomic_DNA"/>
</dbReference>
<accession>K3XHN9</accession>
<feature type="transmembrane region" description="Helical" evidence="6">
    <location>
        <begin position="356"/>
        <end position="378"/>
    </location>
</feature>
<dbReference type="EMBL" id="AGNK02002866">
    <property type="status" value="NOT_ANNOTATED_CDS"/>
    <property type="molecule type" value="Genomic_DNA"/>
</dbReference>
<keyword evidence="11" id="KW-1185">Reference proteome</keyword>
<protein>
    <recommendedName>
        <fullName evidence="6">RHOMBOID-like protein</fullName>
        <ecNumber evidence="6">3.4.21.105</ecNumber>
    </recommendedName>
</protein>
<evidence type="ECO:0000256" key="6">
    <source>
        <dbReference type="RuleBase" id="RU362115"/>
    </source>
</evidence>
<dbReference type="InterPro" id="IPR002610">
    <property type="entry name" value="Peptidase_S54_rhomboid-like"/>
</dbReference>
<evidence type="ECO:0000313" key="10">
    <source>
        <dbReference type="EnsemblPlants" id="KQL04384"/>
    </source>
</evidence>
<evidence type="ECO:0000313" key="9">
    <source>
        <dbReference type="EMBL" id="RCV24635.1"/>
    </source>
</evidence>
<dbReference type="STRING" id="4555.K3XHN9"/>
<feature type="transmembrane region" description="Helical" evidence="6">
    <location>
        <begin position="308"/>
        <end position="326"/>
    </location>
</feature>
<dbReference type="Gramene" id="KQL04384">
    <property type="protein sequence ID" value="KQL04384"/>
    <property type="gene ID" value="SETIT_001411mg"/>
</dbReference>
<comment type="similarity">
    <text evidence="2 6">Belongs to the peptidase S54 family.</text>
</comment>
<feature type="region of interest" description="Disordered" evidence="7">
    <location>
        <begin position="1"/>
        <end position="61"/>
    </location>
</feature>
<organism evidence="10 11">
    <name type="scientific">Setaria italica</name>
    <name type="common">Foxtail millet</name>
    <name type="synonym">Panicum italicum</name>
    <dbReference type="NCBI Taxonomy" id="4555"/>
    <lineage>
        <taxon>Eukaryota</taxon>
        <taxon>Viridiplantae</taxon>
        <taxon>Streptophyta</taxon>
        <taxon>Embryophyta</taxon>
        <taxon>Tracheophyta</taxon>
        <taxon>Spermatophyta</taxon>
        <taxon>Magnoliopsida</taxon>
        <taxon>Liliopsida</taxon>
        <taxon>Poales</taxon>
        <taxon>Poaceae</taxon>
        <taxon>PACMAD clade</taxon>
        <taxon>Panicoideae</taxon>
        <taxon>Panicodae</taxon>
        <taxon>Paniceae</taxon>
        <taxon>Cenchrinae</taxon>
        <taxon>Setaria</taxon>
    </lineage>
</organism>
<keyword evidence="3 6" id="KW-0812">Transmembrane</keyword>
<dbReference type="PANTHER" id="PTHR22936:SF107">
    <property type="entry name" value="RHOMBOID-LIKE PROTEIN 1"/>
    <property type="match status" value="1"/>
</dbReference>
<dbReference type="Pfam" id="PF01694">
    <property type="entry name" value="Rhomboid"/>
    <property type="match status" value="1"/>
</dbReference>
<sequence length="452" mass="49151">MPRRGETAVVPIDVTSGGGGGTGGGGQERPKSERHRSHGPGHHGRHGPHHQHRSRPPPPPPPAFRPFRRWFPFLVPLFIVANVVLFVLTMYVNDCPAHAQATGAAIGGSVGESATAQGCWLVPELGRFAFQSFKENPLVGPSSATLLKMGALETSKVTKDHEGWRLITCIWLHAGVIHILANMLSLVLIGIRLEKEFGFMRIGALYVISGVGGSLLSSLFMVSNISVGASGALFGLLGSMLSELITNWTIYENKVDSKMYAIFSQIIPYSMFLILLLFIKNQIAALLTLVMIIVINLAVGILPHVDNFAHLGGFTSGFCLGFVLLMRPQFGYINQKNSPLGYPMGVTKRKFKIYQIILFVIATVILISGFTVGLVLLFQGFDASQHCSWCHYLSCVPTSKWSCKTPNNSCMSSQLGNQLNLTCQSTGKTASYVLNNPNSQEAIRNLCVHLCS</sequence>
<evidence type="ECO:0000256" key="5">
    <source>
        <dbReference type="ARBA" id="ARBA00023136"/>
    </source>
</evidence>
<dbReference type="Proteomes" id="UP000004995">
    <property type="component" value="Unassembled WGS sequence"/>
</dbReference>
<keyword evidence="6" id="KW-0378">Hydrolase</keyword>
<feature type="compositionally biased region" description="Basic residues" evidence="7">
    <location>
        <begin position="32"/>
        <end position="55"/>
    </location>
</feature>
<keyword evidence="6" id="KW-0720">Serine protease</keyword>
<dbReference type="OrthoDB" id="418595at2759"/>
<dbReference type="HOGENOM" id="CLU_011531_0_0_1"/>
<dbReference type="GO" id="GO:0004252">
    <property type="term" value="F:serine-type endopeptidase activity"/>
    <property type="evidence" value="ECO:0007669"/>
    <property type="project" value="InterPro"/>
</dbReference>
<dbReference type="Gene3D" id="1.20.1540.10">
    <property type="entry name" value="Rhomboid-like"/>
    <property type="match status" value="1"/>
</dbReference>
<comment type="function">
    <text evidence="6">Serine protease involved in intramembrane proteolysis.</text>
</comment>
<reference evidence="9 11" key="1">
    <citation type="journal article" date="2012" name="Nat. Biotechnol.">
        <title>Reference genome sequence of the model plant Setaria.</title>
        <authorList>
            <person name="Bennetzen J.L."/>
            <person name="Schmutz J."/>
            <person name="Wang H."/>
            <person name="Percifield R."/>
            <person name="Hawkins J."/>
            <person name="Pontaroli A.C."/>
            <person name="Estep M."/>
            <person name="Feng L."/>
            <person name="Vaughn J.N."/>
            <person name="Grimwood J."/>
            <person name="Jenkins J."/>
            <person name="Barry K."/>
            <person name="Lindquist E."/>
            <person name="Hellsten U."/>
            <person name="Deshpande S."/>
            <person name="Wang X."/>
            <person name="Wu X."/>
            <person name="Mitros T."/>
            <person name="Triplett J."/>
            <person name="Yang X."/>
            <person name="Ye C.Y."/>
            <person name="Mauro-Herrera M."/>
            <person name="Wang L."/>
            <person name="Li P."/>
            <person name="Sharma M."/>
            <person name="Sharma R."/>
            <person name="Ronald P.C."/>
            <person name="Panaud O."/>
            <person name="Kellogg E.A."/>
            <person name="Brutnell T.P."/>
            <person name="Doust A.N."/>
            <person name="Tuskan G.A."/>
            <person name="Rokhsar D."/>
            <person name="Devos K.M."/>
        </authorList>
    </citation>
    <scope>NUCLEOTIDE SEQUENCE [LARGE SCALE GENOMIC DNA]</scope>
    <source>
        <strain evidence="11">cv. Yugu1</strain>
        <strain evidence="9">Yugu1</strain>
    </source>
</reference>
<evidence type="ECO:0000256" key="3">
    <source>
        <dbReference type="ARBA" id="ARBA00022692"/>
    </source>
</evidence>
<dbReference type="GO" id="GO:0006508">
    <property type="term" value="P:proteolysis"/>
    <property type="evidence" value="ECO:0007669"/>
    <property type="project" value="UniProtKB-KW"/>
</dbReference>
<name>K3XHN9_SETIT</name>
<feature type="transmembrane region" description="Helical" evidence="6">
    <location>
        <begin position="258"/>
        <end position="278"/>
    </location>
</feature>
<reference evidence="10" key="3">
    <citation type="submission" date="2018-08" db="UniProtKB">
        <authorList>
            <consortium name="EnsemblPlants"/>
        </authorList>
    </citation>
    <scope>IDENTIFICATION</scope>
    <source>
        <strain evidence="10">Yugu1</strain>
    </source>
</reference>
<dbReference type="InterPro" id="IPR035952">
    <property type="entry name" value="Rhomboid-like_sf"/>
</dbReference>
<gene>
    <name evidence="9" type="ORF">SETIT_5G101700v2</name>
</gene>
<dbReference type="eggNOG" id="KOG2289">
    <property type="taxonomic scope" value="Eukaryota"/>
</dbReference>
<proteinExistence type="inferred from homology"/>
<dbReference type="GO" id="GO:0016020">
    <property type="term" value="C:membrane"/>
    <property type="evidence" value="ECO:0007669"/>
    <property type="project" value="UniProtKB-SubCell"/>
</dbReference>
<evidence type="ECO:0000313" key="11">
    <source>
        <dbReference type="Proteomes" id="UP000004995"/>
    </source>
</evidence>
<dbReference type="EnsemblPlants" id="KQL04384">
    <property type="protein sequence ID" value="KQL04384"/>
    <property type="gene ID" value="SETIT_001411mg"/>
</dbReference>
<keyword evidence="5 6" id="KW-0472">Membrane</keyword>
<dbReference type="InterPro" id="IPR022764">
    <property type="entry name" value="Peptidase_S54_rhomboid_dom"/>
</dbReference>
<feature type="compositionally biased region" description="Gly residues" evidence="7">
    <location>
        <begin position="16"/>
        <end position="27"/>
    </location>
</feature>
<evidence type="ECO:0000256" key="2">
    <source>
        <dbReference type="ARBA" id="ARBA00009045"/>
    </source>
</evidence>
<comment type="catalytic activity">
    <reaction evidence="6">
        <text>Cleaves type-1 transmembrane domains using a catalytic dyad composed of serine and histidine that are contributed by different transmembrane domains.</text>
        <dbReference type="EC" id="3.4.21.105"/>
    </reaction>
</comment>
<feature type="domain" description="Peptidase S54 rhomboid" evidence="8">
    <location>
        <begin position="161"/>
        <end position="326"/>
    </location>
</feature>
<keyword evidence="6" id="KW-0645">Protease</keyword>
<feature type="transmembrane region" description="Helical" evidence="6">
    <location>
        <begin position="170"/>
        <end position="193"/>
    </location>
</feature>
<feature type="transmembrane region" description="Helical" evidence="6">
    <location>
        <begin position="283"/>
        <end position="302"/>
    </location>
</feature>
<dbReference type="SUPFAM" id="SSF144091">
    <property type="entry name" value="Rhomboid-like"/>
    <property type="match status" value="1"/>
</dbReference>
<keyword evidence="4 6" id="KW-1133">Transmembrane helix</keyword>
<comment type="subcellular location">
    <subcellularLocation>
        <location evidence="1 6">Membrane</location>
        <topology evidence="1 6">Multi-pass membrane protein</topology>
    </subcellularLocation>
</comment>
<feature type="transmembrane region" description="Helical" evidence="6">
    <location>
        <begin position="205"/>
        <end position="238"/>
    </location>
</feature>
<reference evidence="9" key="2">
    <citation type="submission" date="2015-07" db="EMBL/GenBank/DDBJ databases">
        <authorList>
            <person name="Noorani M."/>
        </authorList>
    </citation>
    <scope>NUCLEOTIDE SEQUENCE</scope>
    <source>
        <strain evidence="9">Yugu1</strain>
    </source>
</reference>
<dbReference type="PANTHER" id="PTHR22936">
    <property type="entry name" value="RHOMBOID-RELATED"/>
    <property type="match status" value="1"/>
</dbReference>
<evidence type="ECO:0000256" key="1">
    <source>
        <dbReference type="ARBA" id="ARBA00004141"/>
    </source>
</evidence>
<evidence type="ECO:0000259" key="8">
    <source>
        <dbReference type="Pfam" id="PF01694"/>
    </source>
</evidence>
<feature type="transmembrane region" description="Helical" evidence="6">
    <location>
        <begin position="70"/>
        <end position="92"/>
    </location>
</feature>
<dbReference type="EC" id="3.4.21.105" evidence="6"/>
<dbReference type="AlphaFoldDB" id="K3XHN9"/>
<evidence type="ECO:0000256" key="7">
    <source>
        <dbReference type="SAM" id="MobiDB-lite"/>
    </source>
</evidence>